<comment type="caution">
    <text evidence="4">The sequence shown here is derived from an EMBL/GenBank/DDBJ whole genome shotgun (WGS) entry which is preliminary data.</text>
</comment>
<reference evidence="4" key="2">
    <citation type="submission" date="2023-04" db="EMBL/GenBank/DDBJ databases">
        <authorList>
            <person name="Bu L."/>
            <person name="Lu L."/>
            <person name="Laidemitt M.R."/>
            <person name="Zhang S.M."/>
            <person name="Mutuku M."/>
            <person name="Mkoji G."/>
            <person name="Steinauer M."/>
            <person name="Loker E.S."/>
        </authorList>
    </citation>
    <scope>NUCLEOTIDE SEQUENCE</scope>
    <source>
        <strain evidence="4">KasaAsao</strain>
        <tissue evidence="4">Whole Snail</tissue>
    </source>
</reference>
<sequence length="202" mass="22359">MITFFQFCQCMSVCVKESCSPIVASVYNAKMYTFNQSMAWWWIIFTLGAASMETCPKETFTVPSDDFCQSCTVCSELGQYETQPCEPENDAICCPMASMILAKQDDAQGQCEHESSQKGFCCYLLSQVTNSAVLDTTHATVDPDVVENTETTKTTETTRTTEKSTTSSSSWSTVFKVLYVLAPFALIGLSYWIVHISSSGNN</sequence>
<comment type="caution">
    <text evidence="1">Lacks conserved residue(s) required for the propagation of feature annotation.</text>
</comment>
<evidence type="ECO:0000256" key="2">
    <source>
        <dbReference type="SAM" id="Phobius"/>
    </source>
</evidence>
<keyword evidence="5" id="KW-1185">Reference proteome</keyword>
<dbReference type="Proteomes" id="UP001233172">
    <property type="component" value="Unassembled WGS sequence"/>
</dbReference>
<dbReference type="EMBL" id="JASAOG010000014">
    <property type="protein sequence ID" value="KAK0065342.1"/>
    <property type="molecule type" value="Genomic_DNA"/>
</dbReference>
<evidence type="ECO:0000313" key="4">
    <source>
        <dbReference type="EMBL" id="KAK0065342.1"/>
    </source>
</evidence>
<accession>A0AAD8FHL1</accession>
<evidence type="ECO:0000313" key="5">
    <source>
        <dbReference type="Proteomes" id="UP001233172"/>
    </source>
</evidence>
<dbReference type="PROSITE" id="PS50050">
    <property type="entry name" value="TNFR_NGFR_2"/>
    <property type="match status" value="1"/>
</dbReference>
<organism evidence="4 5">
    <name type="scientific">Biomphalaria pfeifferi</name>
    <name type="common">Bloodfluke planorb</name>
    <name type="synonym">Freshwater snail</name>
    <dbReference type="NCBI Taxonomy" id="112525"/>
    <lineage>
        <taxon>Eukaryota</taxon>
        <taxon>Metazoa</taxon>
        <taxon>Spiralia</taxon>
        <taxon>Lophotrochozoa</taxon>
        <taxon>Mollusca</taxon>
        <taxon>Gastropoda</taxon>
        <taxon>Heterobranchia</taxon>
        <taxon>Euthyneura</taxon>
        <taxon>Panpulmonata</taxon>
        <taxon>Hygrophila</taxon>
        <taxon>Lymnaeoidea</taxon>
        <taxon>Planorbidae</taxon>
        <taxon>Biomphalaria</taxon>
    </lineage>
</organism>
<gene>
    <name evidence="4" type="ORF">Bpfe_005368</name>
</gene>
<feature type="repeat" description="TNFR-Cys" evidence="1">
    <location>
        <begin position="54"/>
        <end position="93"/>
    </location>
</feature>
<reference evidence="4" key="1">
    <citation type="journal article" date="2023" name="PLoS Negl. Trop. Dis.">
        <title>A genome sequence for Biomphalaria pfeifferi, the major vector snail for the human-infecting parasite Schistosoma mansoni.</title>
        <authorList>
            <person name="Bu L."/>
            <person name="Lu L."/>
            <person name="Laidemitt M.R."/>
            <person name="Zhang S.M."/>
            <person name="Mutuku M."/>
            <person name="Mkoji G."/>
            <person name="Steinauer M."/>
            <person name="Loker E.S."/>
        </authorList>
    </citation>
    <scope>NUCLEOTIDE SEQUENCE</scope>
    <source>
        <strain evidence="4">KasaAsao</strain>
    </source>
</reference>
<dbReference type="SMART" id="SM00208">
    <property type="entry name" value="TNFR"/>
    <property type="match status" value="1"/>
</dbReference>
<protein>
    <recommendedName>
        <fullName evidence="3">TNFR-Cys domain-containing protein</fullName>
    </recommendedName>
</protein>
<dbReference type="Pfam" id="PF00020">
    <property type="entry name" value="TNFR_c6"/>
    <property type="match status" value="1"/>
</dbReference>
<keyword evidence="2" id="KW-0472">Membrane</keyword>
<dbReference type="Gene3D" id="2.10.50.10">
    <property type="entry name" value="Tumor Necrosis Factor Receptor, subunit A, domain 2"/>
    <property type="match status" value="1"/>
</dbReference>
<proteinExistence type="predicted"/>
<dbReference type="AlphaFoldDB" id="A0AAD8FHL1"/>
<dbReference type="InterPro" id="IPR001368">
    <property type="entry name" value="TNFR/NGFR_Cys_rich_reg"/>
</dbReference>
<evidence type="ECO:0000256" key="1">
    <source>
        <dbReference type="PROSITE-ProRule" id="PRU00206"/>
    </source>
</evidence>
<name>A0AAD8FHL1_BIOPF</name>
<evidence type="ECO:0000259" key="3">
    <source>
        <dbReference type="PROSITE" id="PS50050"/>
    </source>
</evidence>
<feature type="domain" description="TNFR-Cys" evidence="3">
    <location>
        <begin position="54"/>
        <end position="93"/>
    </location>
</feature>
<feature type="transmembrane region" description="Helical" evidence="2">
    <location>
        <begin position="173"/>
        <end position="194"/>
    </location>
</feature>
<dbReference type="PROSITE" id="PS00652">
    <property type="entry name" value="TNFR_NGFR_1"/>
    <property type="match status" value="1"/>
</dbReference>
<keyword evidence="2" id="KW-0812">Transmembrane</keyword>
<keyword evidence="2" id="KW-1133">Transmembrane helix</keyword>